<dbReference type="GO" id="GO:0005794">
    <property type="term" value="C:Golgi apparatus"/>
    <property type="evidence" value="ECO:0007669"/>
    <property type="project" value="UniProtKB-SubCell"/>
</dbReference>
<dbReference type="Gene3D" id="1.20.58.150">
    <property type="entry name" value="ANTH domain"/>
    <property type="match status" value="1"/>
</dbReference>
<dbReference type="SUPFAM" id="SSF48464">
    <property type="entry name" value="ENTH/VHS domain"/>
    <property type="match status" value="1"/>
</dbReference>
<evidence type="ECO:0000313" key="11">
    <source>
        <dbReference type="EMBL" id="KAK1396128.1"/>
    </source>
</evidence>
<evidence type="ECO:0000256" key="9">
    <source>
        <dbReference type="SAM" id="MobiDB-lite"/>
    </source>
</evidence>
<keyword evidence="7" id="KW-0168">Coated pit</keyword>
<dbReference type="GO" id="GO:0005545">
    <property type="term" value="F:1-phosphatidylinositol binding"/>
    <property type="evidence" value="ECO:0007669"/>
    <property type="project" value="InterPro"/>
</dbReference>
<dbReference type="InterPro" id="IPR048050">
    <property type="entry name" value="ANTH_N_plant"/>
</dbReference>
<accession>A0AAD8J2Z8</accession>
<feature type="compositionally biased region" description="Basic and acidic residues" evidence="9">
    <location>
        <begin position="348"/>
        <end position="363"/>
    </location>
</feature>
<dbReference type="GO" id="GO:0005546">
    <property type="term" value="F:phosphatidylinositol-4,5-bisphosphate binding"/>
    <property type="evidence" value="ECO:0007669"/>
    <property type="project" value="TreeGrafter"/>
</dbReference>
<proteinExistence type="predicted"/>
<dbReference type="CDD" id="cd16987">
    <property type="entry name" value="ANTH_N_AP180_plant"/>
    <property type="match status" value="1"/>
</dbReference>
<dbReference type="AlphaFoldDB" id="A0AAD8J2Z8"/>
<dbReference type="FunFam" id="1.25.40.90:FF:000019">
    <property type="entry name" value="Clathrin coat assembly protein"/>
    <property type="match status" value="1"/>
</dbReference>
<dbReference type="InterPro" id="IPR011417">
    <property type="entry name" value="ANTH_dom"/>
</dbReference>
<feature type="region of interest" description="Disordered" evidence="9">
    <location>
        <begin position="348"/>
        <end position="367"/>
    </location>
</feature>
<name>A0AAD8J2Z8_9APIA</name>
<dbReference type="GO" id="GO:0000149">
    <property type="term" value="F:SNARE binding"/>
    <property type="evidence" value="ECO:0007669"/>
    <property type="project" value="TreeGrafter"/>
</dbReference>
<dbReference type="GO" id="GO:0005905">
    <property type="term" value="C:clathrin-coated pit"/>
    <property type="evidence" value="ECO:0007669"/>
    <property type="project" value="UniProtKB-SubCell"/>
</dbReference>
<dbReference type="GO" id="GO:0072583">
    <property type="term" value="P:clathrin-dependent endocytosis"/>
    <property type="evidence" value="ECO:0007669"/>
    <property type="project" value="InterPro"/>
</dbReference>
<evidence type="ECO:0000256" key="7">
    <source>
        <dbReference type="ARBA" id="ARBA00023176"/>
    </source>
</evidence>
<evidence type="ECO:0000256" key="1">
    <source>
        <dbReference type="ARBA" id="ARBA00004132"/>
    </source>
</evidence>
<evidence type="ECO:0000256" key="5">
    <source>
        <dbReference type="ARBA" id="ARBA00023034"/>
    </source>
</evidence>
<dbReference type="Proteomes" id="UP001237642">
    <property type="component" value="Unassembled WGS sequence"/>
</dbReference>
<reference evidence="11" key="2">
    <citation type="submission" date="2023-05" db="EMBL/GenBank/DDBJ databases">
        <authorList>
            <person name="Schelkunov M.I."/>
        </authorList>
    </citation>
    <scope>NUCLEOTIDE SEQUENCE</scope>
    <source>
        <strain evidence="11">Hsosn_3</strain>
        <tissue evidence="11">Leaf</tissue>
    </source>
</reference>
<reference evidence="11" key="1">
    <citation type="submission" date="2023-02" db="EMBL/GenBank/DDBJ databases">
        <title>Genome of toxic invasive species Heracleum sosnowskyi carries increased number of genes despite the absence of recent whole-genome duplications.</title>
        <authorList>
            <person name="Schelkunov M."/>
            <person name="Shtratnikova V."/>
            <person name="Makarenko M."/>
            <person name="Klepikova A."/>
            <person name="Omelchenko D."/>
            <person name="Novikova G."/>
            <person name="Obukhova E."/>
            <person name="Bogdanov V."/>
            <person name="Penin A."/>
            <person name="Logacheva M."/>
        </authorList>
    </citation>
    <scope>NUCLEOTIDE SEQUENCE</scope>
    <source>
        <strain evidence="11">Hsosn_3</strain>
        <tissue evidence="11">Leaf</tissue>
    </source>
</reference>
<dbReference type="FunFam" id="1.20.58.150:FF:000005">
    <property type="entry name" value="putative clathrin assembly protein At2g25430"/>
    <property type="match status" value="1"/>
</dbReference>
<keyword evidence="8" id="KW-0968">Cytoplasmic vesicle</keyword>
<keyword evidence="12" id="KW-1185">Reference proteome</keyword>
<dbReference type="SUPFAM" id="SSF89009">
    <property type="entry name" value="GAT-like domain"/>
    <property type="match status" value="1"/>
</dbReference>
<dbReference type="PROSITE" id="PS50942">
    <property type="entry name" value="ENTH"/>
    <property type="match status" value="1"/>
</dbReference>
<dbReference type="EMBL" id="JAUIZM010000002">
    <property type="protein sequence ID" value="KAK1396128.1"/>
    <property type="molecule type" value="Genomic_DNA"/>
</dbReference>
<dbReference type="InterPro" id="IPR008942">
    <property type="entry name" value="ENTH_VHS"/>
</dbReference>
<organism evidence="11 12">
    <name type="scientific">Heracleum sosnowskyi</name>
    <dbReference type="NCBI Taxonomy" id="360622"/>
    <lineage>
        <taxon>Eukaryota</taxon>
        <taxon>Viridiplantae</taxon>
        <taxon>Streptophyta</taxon>
        <taxon>Embryophyta</taxon>
        <taxon>Tracheophyta</taxon>
        <taxon>Spermatophyta</taxon>
        <taxon>Magnoliopsida</taxon>
        <taxon>eudicotyledons</taxon>
        <taxon>Gunneridae</taxon>
        <taxon>Pentapetalae</taxon>
        <taxon>asterids</taxon>
        <taxon>campanulids</taxon>
        <taxon>Apiales</taxon>
        <taxon>Apiaceae</taxon>
        <taxon>Apioideae</taxon>
        <taxon>apioid superclade</taxon>
        <taxon>Tordylieae</taxon>
        <taxon>Tordyliinae</taxon>
        <taxon>Heracleum</taxon>
    </lineage>
</organism>
<comment type="caution">
    <text evidence="11">The sequence shown here is derived from an EMBL/GenBank/DDBJ whole genome shotgun (WGS) entry which is preliminary data.</text>
</comment>
<dbReference type="PANTHER" id="PTHR22951:SF75">
    <property type="entry name" value="CLATHRIN COAT ASSEMBLY PROTEIN AP180"/>
    <property type="match status" value="1"/>
</dbReference>
<evidence type="ECO:0000256" key="2">
    <source>
        <dbReference type="ARBA" id="ARBA00004555"/>
    </source>
</evidence>
<keyword evidence="6" id="KW-0472">Membrane</keyword>
<evidence type="ECO:0000313" key="12">
    <source>
        <dbReference type="Proteomes" id="UP001237642"/>
    </source>
</evidence>
<dbReference type="InterPro" id="IPR013809">
    <property type="entry name" value="ENTH"/>
</dbReference>
<dbReference type="InterPro" id="IPR045192">
    <property type="entry name" value="AP180-like"/>
</dbReference>
<dbReference type="InterPro" id="IPR014712">
    <property type="entry name" value="ANTH_dom_sf"/>
</dbReference>
<sequence>MSSTLTKAIGAVKDQTSISFAKVASSTKLEVAILKATTHDNVPADERYIYEVVQLVVSHKIYAKSCARAIGRRIGRTRNWIVALKSLMLVLRIFQDGDPYFPREVLHAMKRGAKILNLYNFLDDSNSRPWDYTAFVRAFALYLDERMDCFLSGKLHRQYTIKERGRSGRRGYQRHKEVIHDMKPPVLLDKITFWQRLLDRAIGTRPTGAASTNRLVLISLYAVLQESFDLYKDISERLALLIDGFFHLQYHLCVGAFEACVKASKQNEELRRYYSYCLSLGVGRSSEYPSIQTISEELIETLQEYLKDQSSFPAVTKSSHRLALPPPPPSNSSHRRIFDSYDGHSRHRSYDSYDGHSRHRSYDSYDGQSEFAEFSKRRFSRGYSKSRSRCTLEELLNATDVATRQGTSIDLEAYHIDQFDNHTQQNQTLRPSDAGSTQSLPTLNAMPDLLCLDDWPDEAQEAPPEQQQSQSNIATGWDWELVLSEAIQSPSTQTEPNKLDTFNAFPGQEGRGQETSSGDNWELVLEESKGQPVQLEPNKSGTFDPFSGPEHLNGQEMSSGQGWELVLADTATHTPQQQPDFISSVYNLYNQPATSSTSTYNPFLEEPGELAIVPVSSSPGNLEPGFQSNDAFSAVPTFQATATYGAPTFQAATSTYSTQNSNENDPFSDQMFNGSISQPNLLNEQQLWF</sequence>
<protein>
    <submittedName>
        <fullName evidence="11">Clathrin coat assembly protein AP180-like</fullName>
    </submittedName>
</protein>
<gene>
    <name evidence="11" type="ORF">POM88_005991</name>
</gene>
<evidence type="ECO:0000256" key="3">
    <source>
        <dbReference type="ARBA" id="ARBA00004600"/>
    </source>
</evidence>
<dbReference type="GO" id="GO:0032050">
    <property type="term" value="F:clathrin heavy chain binding"/>
    <property type="evidence" value="ECO:0007669"/>
    <property type="project" value="TreeGrafter"/>
</dbReference>
<dbReference type="SMART" id="SM00273">
    <property type="entry name" value="ENTH"/>
    <property type="match status" value="1"/>
</dbReference>
<comment type="subcellular location">
    <subcellularLocation>
        <location evidence="1">Cytoplasmic vesicle</location>
        <location evidence="1">Clathrin-coated vesicle</location>
    </subcellularLocation>
    <subcellularLocation>
        <location evidence="2">Golgi apparatus</location>
    </subcellularLocation>
    <subcellularLocation>
        <location evidence="3">Membrane</location>
        <location evidence="3">Clathrin-coated pit</location>
    </subcellularLocation>
</comment>
<feature type="domain" description="ENTH" evidence="10">
    <location>
        <begin position="21"/>
        <end position="157"/>
    </location>
</feature>
<keyword evidence="4" id="KW-0254">Endocytosis</keyword>
<evidence type="ECO:0000256" key="6">
    <source>
        <dbReference type="ARBA" id="ARBA00023136"/>
    </source>
</evidence>
<dbReference type="Pfam" id="PF07651">
    <property type="entry name" value="ANTH"/>
    <property type="match status" value="1"/>
</dbReference>
<evidence type="ECO:0000256" key="8">
    <source>
        <dbReference type="ARBA" id="ARBA00023329"/>
    </source>
</evidence>
<evidence type="ECO:0000259" key="10">
    <source>
        <dbReference type="PROSITE" id="PS50942"/>
    </source>
</evidence>
<evidence type="ECO:0000256" key="4">
    <source>
        <dbReference type="ARBA" id="ARBA00022583"/>
    </source>
</evidence>
<dbReference type="GO" id="GO:0006900">
    <property type="term" value="P:vesicle budding from membrane"/>
    <property type="evidence" value="ECO:0007669"/>
    <property type="project" value="TreeGrafter"/>
</dbReference>
<dbReference type="PANTHER" id="PTHR22951">
    <property type="entry name" value="CLATHRIN ASSEMBLY PROTEIN"/>
    <property type="match status" value="1"/>
</dbReference>
<keyword evidence="5" id="KW-0333">Golgi apparatus</keyword>
<feature type="region of interest" description="Disordered" evidence="9">
    <location>
        <begin position="317"/>
        <end position="341"/>
    </location>
</feature>
<dbReference type="GO" id="GO:0048268">
    <property type="term" value="P:clathrin coat assembly"/>
    <property type="evidence" value="ECO:0007669"/>
    <property type="project" value="InterPro"/>
</dbReference>
<dbReference type="GO" id="GO:0030136">
    <property type="term" value="C:clathrin-coated vesicle"/>
    <property type="evidence" value="ECO:0007669"/>
    <property type="project" value="UniProtKB-SubCell"/>
</dbReference>
<dbReference type="Gene3D" id="1.25.40.90">
    <property type="match status" value="1"/>
</dbReference>